<keyword evidence="1" id="KW-1133">Transmembrane helix</keyword>
<gene>
    <name evidence="2" type="ORF">IAC10_11165</name>
</gene>
<reference evidence="2" key="2">
    <citation type="journal article" date="2021" name="PeerJ">
        <title>Extensive microbial diversity within the chicken gut microbiome revealed by metagenomics and culture.</title>
        <authorList>
            <person name="Gilroy R."/>
            <person name="Ravi A."/>
            <person name="Getino M."/>
            <person name="Pursley I."/>
            <person name="Horton D.L."/>
            <person name="Alikhan N.F."/>
            <person name="Baker D."/>
            <person name="Gharbi K."/>
            <person name="Hall N."/>
            <person name="Watson M."/>
            <person name="Adriaenssens E.M."/>
            <person name="Foster-Nyarko E."/>
            <person name="Jarju S."/>
            <person name="Secka A."/>
            <person name="Antonio M."/>
            <person name="Oren A."/>
            <person name="Chaudhuri R.R."/>
            <person name="La Ragione R."/>
            <person name="Hildebrand F."/>
            <person name="Pallen M.J."/>
        </authorList>
    </citation>
    <scope>NUCLEOTIDE SEQUENCE</scope>
    <source>
        <strain evidence="2">6276</strain>
    </source>
</reference>
<accession>A0A9D1F1B5</accession>
<dbReference type="GO" id="GO:0005886">
    <property type="term" value="C:plasma membrane"/>
    <property type="evidence" value="ECO:0007669"/>
    <property type="project" value="TreeGrafter"/>
</dbReference>
<dbReference type="Gene3D" id="1.20.1640.10">
    <property type="entry name" value="Multidrug efflux transporter AcrB transmembrane domain"/>
    <property type="match status" value="1"/>
</dbReference>
<dbReference type="InterPro" id="IPR001036">
    <property type="entry name" value="Acrflvin-R"/>
</dbReference>
<protein>
    <submittedName>
        <fullName evidence="2">Efflux RND transporter permease subunit</fullName>
    </submittedName>
</protein>
<feature type="transmembrane region" description="Helical" evidence="1">
    <location>
        <begin position="73"/>
        <end position="96"/>
    </location>
</feature>
<sequence>GFIAAIGVSIQNGVILLSSIIRQQKLYHNLRTAIITGAVQKLRPVLTASLVAILGLLPAALSNGIGAQSQKPFAIAIIGGLSFGTAFTIFLIPLLYKITGENKNENS</sequence>
<evidence type="ECO:0000313" key="3">
    <source>
        <dbReference type="Proteomes" id="UP000823928"/>
    </source>
</evidence>
<evidence type="ECO:0000313" key="2">
    <source>
        <dbReference type="EMBL" id="HIS37167.1"/>
    </source>
</evidence>
<feature type="non-terminal residue" evidence="2">
    <location>
        <position position="1"/>
    </location>
</feature>
<dbReference type="AlphaFoldDB" id="A0A9D1F1B5"/>
<dbReference type="EMBL" id="DVIU01000217">
    <property type="protein sequence ID" value="HIS37167.1"/>
    <property type="molecule type" value="Genomic_DNA"/>
</dbReference>
<dbReference type="GO" id="GO:0042910">
    <property type="term" value="F:xenobiotic transmembrane transporter activity"/>
    <property type="evidence" value="ECO:0007669"/>
    <property type="project" value="TreeGrafter"/>
</dbReference>
<comment type="caution">
    <text evidence="2">The sequence shown here is derived from an EMBL/GenBank/DDBJ whole genome shotgun (WGS) entry which is preliminary data.</text>
</comment>
<keyword evidence="1" id="KW-0812">Transmembrane</keyword>
<dbReference type="SUPFAM" id="SSF82866">
    <property type="entry name" value="Multidrug efflux transporter AcrB transmembrane domain"/>
    <property type="match status" value="1"/>
</dbReference>
<feature type="transmembrane region" description="Helical" evidence="1">
    <location>
        <begin position="45"/>
        <end position="67"/>
    </location>
</feature>
<name>A0A9D1F1B5_9BACT</name>
<organism evidence="2 3">
    <name type="scientific">Candidatus Scatousia excrementigallinarum</name>
    <dbReference type="NCBI Taxonomy" id="2840935"/>
    <lineage>
        <taxon>Bacteria</taxon>
        <taxon>Candidatus Scatousia</taxon>
    </lineage>
</organism>
<dbReference type="PANTHER" id="PTHR32063:SF12">
    <property type="entry name" value="CATION EFFLUX SYSTEM PROTEIN"/>
    <property type="match status" value="1"/>
</dbReference>
<dbReference type="Pfam" id="PF00873">
    <property type="entry name" value="ACR_tran"/>
    <property type="match status" value="1"/>
</dbReference>
<proteinExistence type="predicted"/>
<dbReference type="PANTHER" id="PTHR32063">
    <property type="match status" value="1"/>
</dbReference>
<reference evidence="2" key="1">
    <citation type="submission" date="2020-10" db="EMBL/GenBank/DDBJ databases">
        <authorList>
            <person name="Gilroy R."/>
        </authorList>
    </citation>
    <scope>NUCLEOTIDE SEQUENCE</scope>
    <source>
        <strain evidence="2">6276</strain>
    </source>
</reference>
<evidence type="ECO:0000256" key="1">
    <source>
        <dbReference type="SAM" id="Phobius"/>
    </source>
</evidence>
<keyword evidence="1" id="KW-0472">Membrane</keyword>
<dbReference type="Proteomes" id="UP000823928">
    <property type="component" value="Unassembled WGS sequence"/>
</dbReference>